<reference evidence="3" key="1">
    <citation type="submission" date="2020-09" db="EMBL/GenBank/DDBJ databases">
        <title>Genome-Enabled Discovery of Anthraquinone Biosynthesis in Senna tora.</title>
        <authorList>
            <person name="Kang S.-H."/>
            <person name="Pandey R.P."/>
            <person name="Lee C.-M."/>
            <person name="Sim J.-S."/>
            <person name="Jeong J.-T."/>
            <person name="Choi B.-S."/>
            <person name="Jung M."/>
            <person name="Ginzburg D."/>
            <person name="Zhao K."/>
            <person name="Won S.Y."/>
            <person name="Oh T.-J."/>
            <person name="Yu Y."/>
            <person name="Kim N.-H."/>
            <person name="Lee O.R."/>
            <person name="Lee T.-H."/>
            <person name="Bashyal P."/>
            <person name="Kim T.-S."/>
            <person name="Lee W.-H."/>
            <person name="Kawkins C."/>
            <person name="Kim C.-K."/>
            <person name="Kim J.S."/>
            <person name="Ahn B.O."/>
            <person name="Rhee S.Y."/>
            <person name="Sohng J.K."/>
        </authorList>
    </citation>
    <scope>NUCLEOTIDE SEQUENCE</scope>
    <source>
        <tissue evidence="3">Leaf</tissue>
    </source>
</reference>
<gene>
    <name evidence="3" type="ORF">G2W53_036552</name>
</gene>
<keyword evidence="4" id="KW-1185">Reference proteome</keyword>
<feature type="signal peptide" evidence="2">
    <location>
        <begin position="1"/>
        <end position="21"/>
    </location>
</feature>
<evidence type="ECO:0000256" key="1">
    <source>
        <dbReference type="SAM" id="MobiDB-lite"/>
    </source>
</evidence>
<evidence type="ECO:0000313" key="4">
    <source>
        <dbReference type="Proteomes" id="UP000634136"/>
    </source>
</evidence>
<feature type="chain" id="PRO_5032582170" evidence="2">
    <location>
        <begin position="22"/>
        <end position="95"/>
    </location>
</feature>
<protein>
    <submittedName>
        <fullName evidence="3">Putative encoded peptide</fullName>
    </submittedName>
</protein>
<name>A0A834WAC7_9FABA</name>
<sequence>MANMKLIQIAIFVLVLMVILSQHEMEYVEGRHLGLGRDDHKTSLKPKEKSMNHQDSTKQKEDEVDNFRPTNPGHSPEDPITTYQSRALYSSYIYV</sequence>
<keyword evidence="2" id="KW-0732">Signal</keyword>
<evidence type="ECO:0000313" key="3">
    <source>
        <dbReference type="EMBL" id="KAF7809809.1"/>
    </source>
</evidence>
<feature type="compositionally biased region" description="Basic and acidic residues" evidence="1">
    <location>
        <begin position="31"/>
        <end position="61"/>
    </location>
</feature>
<accession>A0A834WAC7</accession>
<organism evidence="3 4">
    <name type="scientific">Senna tora</name>
    <dbReference type="NCBI Taxonomy" id="362788"/>
    <lineage>
        <taxon>Eukaryota</taxon>
        <taxon>Viridiplantae</taxon>
        <taxon>Streptophyta</taxon>
        <taxon>Embryophyta</taxon>
        <taxon>Tracheophyta</taxon>
        <taxon>Spermatophyta</taxon>
        <taxon>Magnoliopsida</taxon>
        <taxon>eudicotyledons</taxon>
        <taxon>Gunneridae</taxon>
        <taxon>Pentapetalae</taxon>
        <taxon>rosids</taxon>
        <taxon>fabids</taxon>
        <taxon>Fabales</taxon>
        <taxon>Fabaceae</taxon>
        <taxon>Caesalpinioideae</taxon>
        <taxon>Cassia clade</taxon>
        <taxon>Senna</taxon>
    </lineage>
</organism>
<proteinExistence type="predicted"/>
<dbReference type="EMBL" id="JAAIUW010000011">
    <property type="protein sequence ID" value="KAF7809809.1"/>
    <property type="molecule type" value="Genomic_DNA"/>
</dbReference>
<dbReference type="AlphaFoldDB" id="A0A834WAC7"/>
<feature type="region of interest" description="Disordered" evidence="1">
    <location>
        <begin position="31"/>
        <end position="81"/>
    </location>
</feature>
<dbReference type="Proteomes" id="UP000634136">
    <property type="component" value="Unassembled WGS sequence"/>
</dbReference>
<comment type="caution">
    <text evidence="3">The sequence shown here is derived from an EMBL/GenBank/DDBJ whole genome shotgun (WGS) entry which is preliminary data.</text>
</comment>
<evidence type="ECO:0000256" key="2">
    <source>
        <dbReference type="SAM" id="SignalP"/>
    </source>
</evidence>